<dbReference type="InterPro" id="IPR043129">
    <property type="entry name" value="ATPase_NBD"/>
</dbReference>
<dbReference type="GO" id="GO:0005524">
    <property type="term" value="F:ATP binding"/>
    <property type="evidence" value="ECO:0007669"/>
    <property type="project" value="UniProtKB-KW"/>
</dbReference>
<sequence length="429" mass="46168">MAGEGEGPTIGVALGATNSCVGVWNQGRVNIIPHVFNSGTIPSYVAFADSHVMTGVAAKAMEAVKPSNTIFGLKNFIGKKYSEVQSYIPSLPFKVIPVADQPMIVVEYQGKATEFAAVDILSTLLQRIRRSAESYLSTTVKSAVLTVPPYFNDSQRQATMAAASTAGLKVLRLIDEPTAAAIAYGLDTTVGEKNVLIFDMGGGSLDVSLLTIKDGLVEVKATVCHTNLGGNTFVNRMVHYLTEQFSAECKINIAGKPKSLGKLRAACESAKTALSYEYYVAIDVRDLSEGVHFRTTMTRAKFEDLNWDLFTKCLEPLQKCLRDAGMDKSSVNDVVVVGGSTRIPMVQKLLRDFFDGKALCTSENFRPDEAVAYGAALHAAILTGQAKKGDGMEPVNVIPLSFGLKTACQIQSVWHPSSTLACSTDPEMR</sequence>
<gene>
    <name evidence="5" type="ORF">Tsubulata_044699</name>
</gene>
<accession>A0A9Q0G9G9</accession>
<dbReference type="EMBL" id="JAKUCV010001621">
    <property type="protein sequence ID" value="KAJ4845633.1"/>
    <property type="molecule type" value="Genomic_DNA"/>
</dbReference>
<dbReference type="PROSITE" id="PS00329">
    <property type="entry name" value="HSP70_2"/>
    <property type="match status" value="1"/>
</dbReference>
<dbReference type="SUPFAM" id="SSF53067">
    <property type="entry name" value="Actin-like ATPase domain"/>
    <property type="match status" value="2"/>
</dbReference>
<evidence type="ECO:0000256" key="2">
    <source>
        <dbReference type="ARBA" id="ARBA00007381"/>
    </source>
</evidence>
<reference evidence="5" key="2">
    <citation type="journal article" date="2023" name="Plants (Basel)">
        <title>Annotation of the Turnera subulata (Passifloraceae) Draft Genome Reveals the S-Locus Evolved after the Divergence of Turneroideae from Passifloroideae in a Stepwise Manner.</title>
        <authorList>
            <person name="Henning P.M."/>
            <person name="Roalson E.H."/>
            <person name="Mir W."/>
            <person name="McCubbin A.G."/>
            <person name="Shore J.S."/>
        </authorList>
    </citation>
    <scope>NUCLEOTIDE SEQUENCE</scope>
    <source>
        <strain evidence="5">F60SS</strain>
    </source>
</reference>
<dbReference type="Gene3D" id="3.30.420.40">
    <property type="match status" value="2"/>
</dbReference>
<dbReference type="PRINTS" id="PR00301">
    <property type="entry name" value="HEATSHOCK70"/>
</dbReference>
<dbReference type="Proteomes" id="UP001141552">
    <property type="component" value="Unassembled WGS sequence"/>
</dbReference>
<keyword evidence="3" id="KW-0547">Nucleotide-binding</keyword>
<comment type="subcellular location">
    <subcellularLocation>
        <location evidence="1">Endoplasmic reticulum lumen</location>
    </subcellularLocation>
</comment>
<keyword evidence="6" id="KW-1185">Reference proteome</keyword>
<dbReference type="AlphaFoldDB" id="A0A9Q0G9G9"/>
<name>A0A9Q0G9G9_9ROSI</name>
<reference evidence="5" key="1">
    <citation type="submission" date="2022-02" db="EMBL/GenBank/DDBJ databases">
        <authorList>
            <person name="Henning P.M."/>
            <person name="McCubbin A.G."/>
            <person name="Shore J.S."/>
        </authorList>
    </citation>
    <scope>NUCLEOTIDE SEQUENCE</scope>
    <source>
        <strain evidence="5">F60SS</strain>
        <tissue evidence="5">Leaves</tissue>
    </source>
</reference>
<dbReference type="InterPro" id="IPR013126">
    <property type="entry name" value="Hsp_70_fam"/>
</dbReference>
<dbReference type="FunFam" id="3.90.640.10:FF:000010">
    <property type="entry name" value="heat shock 70 kDa protein 14"/>
    <property type="match status" value="1"/>
</dbReference>
<evidence type="ECO:0000256" key="3">
    <source>
        <dbReference type="ARBA" id="ARBA00022741"/>
    </source>
</evidence>
<dbReference type="GO" id="GO:0005788">
    <property type="term" value="C:endoplasmic reticulum lumen"/>
    <property type="evidence" value="ECO:0007669"/>
    <property type="project" value="UniProtKB-SubCell"/>
</dbReference>
<dbReference type="FunFam" id="3.30.30.30:FF:000005">
    <property type="entry name" value="Heat shock protein ssb1"/>
    <property type="match status" value="1"/>
</dbReference>
<evidence type="ECO:0000313" key="6">
    <source>
        <dbReference type="Proteomes" id="UP001141552"/>
    </source>
</evidence>
<organism evidence="5 6">
    <name type="scientific">Turnera subulata</name>
    <dbReference type="NCBI Taxonomy" id="218843"/>
    <lineage>
        <taxon>Eukaryota</taxon>
        <taxon>Viridiplantae</taxon>
        <taxon>Streptophyta</taxon>
        <taxon>Embryophyta</taxon>
        <taxon>Tracheophyta</taxon>
        <taxon>Spermatophyta</taxon>
        <taxon>Magnoliopsida</taxon>
        <taxon>eudicotyledons</taxon>
        <taxon>Gunneridae</taxon>
        <taxon>Pentapetalae</taxon>
        <taxon>rosids</taxon>
        <taxon>fabids</taxon>
        <taxon>Malpighiales</taxon>
        <taxon>Passifloraceae</taxon>
        <taxon>Turnera</taxon>
    </lineage>
</organism>
<evidence type="ECO:0000313" key="5">
    <source>
        <dbReference type="EMBL" id="KAJ4845633.1"/>
    </source>
</evidence>
<dbReference type="PANTHER" id="PTHR19375">
    <property type="entry name" value="HEAT SHOCK PROTEIN 70KDA"/>
    <property type="match status" value="1"/>
</dbReference>
<dbReference type="OrthoDB" id="2401965at2759"/>
<proteinExistence type="inferred from homology"/>
<evidence type="ECO:0000256" key="1">
    <source>
        <dbReference type="ARBA" id="ARBA00004319"/>
    </source>
</evidence>
<evidence type="ECO:0000256" key="4">
    <source>
        <dbReference type="ARBA" id="ARBA00022840"/>
    </source>
</evidence>
<keyword evidence="4" id="KW-0067">ATP-binding</keyword>
<protein>
    <submittedName>
        <fullName evidence="5">Uncharacterized protein</fullName>
    </submittedName>
</protein>
<dbReference type="Gene3D" id="3.30.30.30">
    <property type="match status" value="1"/>
</dbReference>
<dbReference type="PROSITE" id="PS01036">
    <property type="entry name" value="HSP70_3"/>
    <property type="match status" value="1"/>
</dbReference>
<comment type="similarity">
    <text evidence="2">Belongs to the heat shock protein 70 family.</text>
</comment>
<dbReference type="GO" id="GO:0140662">
    <property type="term" value="F:ATP-dependent protein folding chaperone"/>
    <property type="evidence" value="ECO:0007669"/>
    <property type="project" value="InterPro"/>
</dbReference>
<comment type="caution">
    <text evidence="5">The sequence shown here is derived from an EMBL/GenBank/DDBJ whole genome shotgun (WGS) entry which is preliminary data.</text>
</comment>
<dbReference type="InterPro" id="IPR018181">
    <property type="entry name" value="Heat_shock_70_CS"/>
</dbReference>
<dbReference type="Pfam" id="PF00012">
    <property type="entry name" value="HSP70"/>
    <property type="match status" value="1"/>
</dbReference>
<dbReference type="Gene3D" id="3.90.640.10">
    <property type="entry name" value="Actin, Chain A, domain 4"/>
    <property type="match status" value="1"/>
</dbReference>